<dbReference type="GO" id="GO:0005524">
    <property type="term" value="F:ATP binding"/>
    <property type="evidence" value="ECO:0007669"/>
    <property type="project" value="UniProtKB-KW"/>
</dbReference>
<dbReference type="KEGG" id="fax:FUAX_28210"/>
<dbReference type="PANTHER" id="PTHR24220">
    <property type="entry name" value="IMPORT ATP-BINDING PROTEIN"/>
    <property type="match status" value="1"/>
</dbReference>
<dbReference type="RefSeq" id="WP_338391948.1">
    <property type="nucleotide sequence ID" value="NZ_AP025314.1"/>
</dbReference>
<dbReference type="PANTHER" id="PTHR24220:SF470">
    <property type="entry name" value="CELL DIVISION ATP-BINDING PROTEIN FTSE"/>
    <property type="match status" value="1"/>
</dbReference>
<reference evidence="7 8" key="1">
    <citation type="submission" date="2021-12" db="EMBL/GenBank/DDBJ databases">
        <title>Genome sequencing of bacteria with rrn-lacking chromosome and rrn-plasmid.</title>
        <authorList>
            <person name="Anda M."/>
            <person name="Iwasaki W."/>
        </authorList>
    </citation>
    <scope>NUCLEOTIDE SEQUENCE [LARGE SCALE GENOMIC DNA]</scope>
    <source>
        <strain evidence="7 8">DSM 100852</strain>
    </source>
</reference>
<dbReference type="InterPro" id="IPR017871">
    <property type="entry name" value="ABC_transporter-like_CS"/>
</dbReference>
<dbReference type="Gene3D" id="3.40.50.300">
    <property type="entry name" value="P-loop containing nucleotide triphosphate hydrolases"/>
    <property type="match status" value="1"/>
</dbReference>
<evidence type="ECO:0000313" key="8">
    <source>
        <dbReference type="Proteomes" id="UP001348817"/>
    </source>
</evidence>
<name>A0AAU9CV69_9BACT</name>
<dbReference type="InterPro" id="IPR003439">
    <property type="entry name" value="ABC_transporter-like_ATP-bd"/>
</dbReference>
<gene>
    <name evidence="7" type="primary">ftsE</name>
    <name evidence="7" type="ORF">FUAX_28210</name>
</gene>
<dbReference type="AlphaFoldDB" id="A0AAU9CV69"/>
<dbReference type="GO" id="GO:0016887">
    <property type="term" value="F:ATP hydrolysis activity"/>
    <property type="evidence" value="ECO:0007669"/>
    <property type="project" value="InterPro"/>
</dbReference>
<dbReference type="EMBL" id="AP025314">
    <property type="protein sequence ID" value="BDD10389.1"/>
    <property type="molecule type" value="Genomic_DNA"/>
</dbReference>
<dbReference type="SMART" id="SM00382">
    <property type="entry name" value="AAA"/>
    <property type="match status" value="1"/>
</dbReference>
<keyword evidence="5 7" id="KW-0067">ATP-binding</keyword>
<organism evidence="7 8">
    <name type="scientific">Fulvitalea axinellae</name>
    <dbReference type="NCBI Taxonomy" id="1182444"/>
    <lineage>
        <taxon>Bacteria</taxon>
        <taxon>Pseudomonadati</taxon>
        <taxon>Bacteroidota</taxon>
        <taxon>Cytophagia</taxon>
        <taxon>Cytophagales</taxon>
        <taxon>Persicobacteraceae</taxon>
        <taxon>Fulvitalea</taxon>
    </lineage>
</organism>
<dbReference type="PROSITE" id="PS00211">
    <property type="entry name" value="ABC_TRANSPORTER_1"/>
    <property type="match status" value="1"/>
</dbReference>
<evidence type="ECO:0000259" key="6">
    <source>
        <dbReference type="PROSITE" id="PS50893"/>
    </source>
</evidence>
<keyword evidence="8" id="KW-1185">Reference proteome</keyword>
<comment type="function">
    <text evidence="1">Part of the ABC transporter FtsEX involved in cellular division. Important for assembly or stability of the septal ring.</text>
</comment>
<evidence type="ECO:0000256" key="1">
    <source>
        <dbReference type="ARBA" id="ARBA00002579"/>
    </source>
</evidence>
<dbReference type="InterPro" id="IPR015854">
    <property type="entry name" value="ABC_transpr_LolD-like"/>
</dbReference>
<comment type="similarity">
    <text evidence="2">Belongs to the ABC transporter superfamily.</text>
</comment>
<dbReference type="FunFam" id="3.40.50.300:FF:000056">
    <property type="entry name" value="Cell division ATP-binding protein FtsE"/>
    <property type="match status" value="1"/>
</dbReference>
<dbReference type="GO" id="GO:0005886">
    <property type="term" value="C:plasma membrane"/>
    <property type="evidence" value="ECO:0007669"/>
    <property type="project" value="UniProtKB-ARBA"/>
</dbReference>
<evidence type="ECO:0000256" key="3">
    <source>
        <dbReference type="ARBA" id="ARBA00020019"/>
    </source>
</evidence>
<dbReference type="Proteomes" id="UP001348817">
    <property type="component" value="Chromosome"/>
</dbReference>
<dbReference type="InterPro" id="IPR027417">
    <property type="entry name" value="P-loop_NTPase"/>
</dbReference>
<proteinExistence type="inferred from homology"/>
<keyword evidence="4" id="KW-0547">Nucleotide-binding</keyword>
<dbReference type="Pfam" id="PF00005">
    <property type="entry name" value="ABC_tran"/>
    <property type="match status" value="1"/>
</dbReference>
<evidence type="ECO:0000313" key="7">
    <source>
        <dbReference type="EMBL" id="BDD10389.1"/>
    </source>
</evidence>
<accession>A0AAU9CV69</accession>
<dbReference type="PROSITE" id="PS50893">
    <property type="entry name" value="ABC_TRANSPORTER_2"/>
    <property type="match status" value="1"/>
</dbReference>
<dbReference type="InterPro" id="IPR003593">
    <property type="entry name" value="AAA+_ATPase"/>
</dbReference>
<dbReference type="GO" id="GO:0022857">
    <property type="term" value="F:transmembrane transporter activity"/>
    <property type="evidence" value="ECO:0007669"/>
    <property type="project" value="TreeGrafter"/>
</dbReference>
<sequence length="235" mass="26059">MTFSNDPVLDISGASVGQSGQTILENVTFSIDKGEFVYLIGRTGSGKSTLLRTLYAELPPHGGTLNAVGYDLSNLKRKEVPRLRRKLGIVFQDFQLFEDRSVAENLIFVMKATGWSDKSKMKGRVAEVLMNVGLPNSGQKMPHQLSGGEQQRVGIARALINFPNILIADEPTGNLDPYFSEEIYEVFKDINNKGTAVLMATHDHHIIKRHPARVLQCEDGRLLDSVKEKVTYGLD</sequence>
<evidence type="ECO:0000256" key="5">
    <source>
        <dbReference type="ARBA" id="ARBA00022840"/>
    </source>
</evidence>
<evidence type="ECO:0000256" key="2">
    <source>
        <dbReference type="ARBA" id="ARBA00005417"/>
    </source>
</evidence>
<dbReference type="SUPFAM" id="SSF52540">
    <property type="entry name" value="P-loop containing nucleoside triphosphate hydrolases"/>
    <property type="match status" value="1"/>
</dbReference>
<evidence type="ECO:0000256" key="4">
    <source>
        <dbReference type="ARBA" id="ARBA00022741"/>
    </source>
</evidence>
<feature type="domain" description="ABC transporter" evidence="6">
    <location>
        <begin position="6"/>
        <end position="234"/>
    </location>
</feature>
<protein>
    <recommendedName>
        <fullName evidence="3">Cell division ATP-binding protein FtsE</fullName>
    </recommendedName>
</protein>